<dbReference type="PANTHER" id="PTHR42883:SF2">
    <property type="entry name" value="THYMIDYLYLTRANSFERASE"/>
    <property type="match status" value="1"/>
</dbReference>
<evidence type="ECO:0000313" key="2">
    <source>
        <dbReference type="EMBL" id="MFC0321838.1"/>
    </source>
</evidence>
<dbReference type="EMBL" id="JBHLWO010000007">
    <property type="protein sequence ID" value="MFC0321838.1"/>
    <property type="molecule type" value="Genomic_DNA"/>
</dbReference>
<name>A0ABV6HV63_9SPHI</name>
<feature type="domain" description="MobA-like NTP transferase" evidence="1">
    <location>
        <begin position="4"/>
        <end position="157"/>
    </location>
</feature>
<reference evidence="2 3" key="1">
    <citation type="submission" date="2024-09" db="EMBL/GenBank/DDBJ databases">
        <authorList>
            <person name="Sun Q."/>
            <person name="Mori K."/>
        </authorList>
    </citation>
    <scope>NUCLEOTIDE SEQUENCE [LARGE SCALE GENOMIC DNA]</scope>
    <source>
        <strain evidence="2 3">CCM 7765</strain>
    </source>
</reference>
<dbReference type="InterPro" id="IPR025877">
    <property type="entry name" value="MobA-like_NTP_Trfase"/>
</dbReference>
<comment type="caution">
    <text evidence="2">The sequence shown here is derived from an EMBL/GenBank/DDBJ whole genome shotgun (WGS) entry which is preliminary data.</text>
</comment>
<dbReference type="Gene3D" id="3.90.550.10">
    <property type="entry name" value="Spore Coat Polysaccharide Biosynthesis Protein SpsA, Chain A"/>
    <property type="match status" value="1"/>
</dbReference>
<evidence type="ECO:0000313" key="3">
    <source>
        <dbReference type="Proteomes" id="UP001589774"/>
    </source>
</evidence>
<protein>
    <submittedName>
        <fullName evidence="2">NDP-sugar synthase</fullName>
    </submittedName>
</protein>
<dbReference type="Pfam" id="PF12804">
    <property type="entry name" value="NTP_transf_3"/>
    <property type="match status" value="1"/>
</dbReference>
<dbReference type="RefSeq" id="WP_130857192.1">
    <property type="nucleotide sequence ID" value="NZ_JBHLWO010000007.1"/>
</dbReference>
<sequence>MDFAIIAAGEGSRLAKSGYPYPKPLARLNGIPLIERLITTFVAHGADTIHIIVNEESTELAESLHSNRENTQIRVVQKSTPSSLHSFYELLKEVPNIEELCATTVDTIFKEEEFGAYLEEFRRNTSLDALMAVTPFVEDESPLYVRTNASGDVMAFTDKNEDSTKILVSGGIYALRRKALACVPKAIDNNIERMRNFQRLLLEEHLNVKAFTFDKIIDIDHLADLQLAETWLND</sequence>
<accession>A0ABV6HV63</accession>
<gene>
    <name evidence="2" type="ORF">ACFFI0_26225</name>
</gene>
<organism evidence="2 3">
    <name type="scientific">Olivibacter oleidegradans</name>
    <dbReference type="NCBI Taxonomy" id="760123"/>
    <lineage>
        <taxon>Bacteria</taxon>
        <taxon>Pseudomonadati</taxon>
        <taxon>Bacteroidota</taxon>
        <taxon>Sphingobacteriia</taxon>
        <taxon>Sphingobacteriales</taxon>
        <taxon>Sphingobacteriaceae</taxon>
        <taxon>Olivibacter</taxon>
    </lineage>
</organism>
<evidence type="ECO:0000259" key="1">
    <source>
        <dbReference type="Pfam" id="PF12804"/>
    </source>
</evidence>
<dbReference type="InterPro" id="IPR029044">
    <property type="entry name" value="Nucleotide-diphossugar_trans"/>
</dbReference>
<dbReference type="SUPFAM" id="SSF53448">
    <property type="entry name" value="Nucleotide-diphospho-sugar transferases"/>
    <property type="match status" value="1"/>
</dbReference>
<dbReference type="Proteomes" id="UP001589774">
    <property type="component" value="Unassembled WGS sequence"/>
</dbReference>
<keyword evidence="3" id="KW-1185">Reference proteome</keyword>
<proteinExistence type="predicted"/>
<dbReference type="PANTHER" id="PTHR42883">
    <property type="entry name" value="GLUCOSE-1-PHOSPHATE THYMIDYLTRANSFERASE"/>
    <property type="match status" value="1"/>
</dbReference>